<dbReference type="AlphaFoldDB" id="A0A212QS17"/>
<dbReference type="PANTHER" id="PTHR42754:SF1">
    <property type="entry name" value="LIPOPROTEIN"/>
    <property type="match status" value="1"/>
</dbReference>
<keyword evidence="1" id="KW-0472">Membrane</keyword>
<accession>A0A212QS17</accession>
<dbReference type="Proteomes" id="UP000197025">
    <property type="component" value="Unassembled WGS sequence"/>
</dbReference>
<dbReference type="InterPro" id="IPR011047">
    <property type="entry name" value="Quinoprotein_ADH-like_sf"/>
</dbReference>
<keyword evidence="1" id="KW-1133">Transmembrane helix</keyword>
<sequence length="504" mass="53138">MFWHRRRPNHTGNGVRGRRSGAVRAIVALLALMMGGWWGLPLTGASSGPAAVCRAAASAAAAGTRFQRVYTLPPWSPGPLAAATTADGGFLLAGIAGNPYNTSDFYLMKTDAAGNVLWNRTYNVLQKDGGGLPPEGGRALDLVPTPDGGFLLAGSACCYGGKAVAEVLKIGASGEVLWNKTYRSSSGSIHISIRRAVTTSDGDFLLIGHSGLDATSYRMFAAKIGPDGTLRWSRTYDALGNALDLLRDVTPTPDGGALLVGEMFQAGVALAFKIDADGNVDWARMYGQQFNGFITWEPHTVVRLPGGDFVLAGFGDDLRGLGGSGPWVLRADSSGNLRWAEFVSHFFQGIRDTVPLSDGDVLLVGVAWEEDFRDMAAAKMTPDGVVQWGRRYGRTYDDSAAAAAAAPDGGFLLVGLSSNVSGEDQYLVRADATGSSGCLEQDLPTRVTPIDLNTLFIGTPTVQATDVALVVDALSPSVGTLATQSAILCSDAMAWRLYLPLVLR</sequence>
<gene>
    <name evidence="2" type="ORF">SAMN02746019_00005030</name>
</gene>
<proteinExistence type="predicted"/>
<protein>
    <submittedName>
        <fullName evidence="2">Uncharacterized protein</fullName>
    </submittedName>
</protein>
<keyword evidence="3" id="KW-1185">Reference proteome</keyword>
<organism evidence="2 3">
    <name type="scientific">Thermoflexus hugenholtzii JAD2</name>
    <dbReference type="NCBI Taxonomy" id="877466"/>
    <lineage>
        <taxon>Bacteria</taxon>
        <taxon>Bacillati</taxon>
        <taxon>Chloroflexota</taxon>
        <taxon>Thermoflexia</taxon>
        <taxon>Thermoflexales</taxon>
        <taxon>Thermoflexaceae</taxon>
        <taxon>Thermoflexus</taxon>
    </lineage>
</organism>
<keyword evidence="1" id="KW-0812">Transmembrane</keyword>
<feature type="transmembrane region" description="Helical" evidence="1">
    <location>
        <begin position="21"/>
        <end position="40"/>
    </location>
</feature>
<dbReference type="PANTHER" id="PTHR42754">
    <property type="entry name" value="ENDOGLUCANASE"/>
    <property type="match status" value="1"/>
</dbReference>
<dbReference type="InParanoid" id="A0A212QS17"/>
<evidence type="ECO:0000256" key="1">
    <source>
        <dbReference type="SAM" id="Phobius"/>
    </source>
</evidence>
<dbReference type="EMBL" id="FYEK01000022">
    <property type="protein sequence ID" value="SNB62375.1"/>
    <property type="molecule type" value="Genomic_DNA"/>
</dbReference>
<dbReference type="SUPFAM" id="SSF50998">
    <property type="entry name" value="Quinoprotein alcohol dehydrogenase-like"/>
    <property type="match status" value="1"/>
</dbReference>
<reference evidence="3" key="1">
    <citation type="submission" date="2017-06" db="EMBL/GenBank/DDBJ databases">
        <authorList>
            <person name="Varghese N."/>
            <person name="Submissions S."/>
        </authorList>
    </citation>
    <scope>NUCLEOTIDE SEQUENCE [LARGE SCALE GENOMIC DNA]</scope>
    <source>
        <strain evidence="3">JAD2</strain>
    </source>
</reference>
<evidence type="ECO:0000313" key="3">
    <source>
        <dbReference type="Proteomes" id="UP000197025"/>
    </source>
</evidence>
<name>A0A212QS17_9CHLR</name>
<evidence type="ECO:0000313" key="2">
    <source>
        <dbReference type="EMBL" id="SNB62375.1"/>
    </source>
</evidence>